<reference evidence="1 2" key="1">
    <citation type="journal article" date="2019" name="Int. J. Syst. Evol. Microbiol.">
        <title>The Draft Whole-Genome Sequence of the Antibiotic Producer Empedobacter haloabium ATCC 31962 Provides Indications for Its Taxonomic Reclassification.</title>
        <authorList>
            <person name="Miess H."/>
            <person name="Arlt P."/>
            <person name="Apel A.K."/>
            <person name="Weber T."/>
            <person name="Nieselt K."/>
            <person name="Hanssen F."/>
            <person name="Czemmel S."/>
            <person name="Nahnsen S."/>
            <person name="Gross H."/>
        </authorList>
    </citation>
    <scope>NUCLEOTIDE SEQUENCE [LARGE SCALE GENOMIC DNA]</scope>
    <source>
        <strain evidence="1 2">ATCC 31962</strain>
    </source>
</reference>
<dbReference type="EMBL" id="CP136508">
    <property type="protein sequence ID" value="WUR11168.1"/>
    <property type="molecule type" value="Genomic_DNA"/>
</dbReference>
<proteinExistence type="predicted"/>
<evidence type="ECO:0000313" key="2">
    <source>
        <dbReference type="Proteomes" id="UP000321323"/>
    </source>
</evidence>
<organism evidence="1 2">
    <name type="scientific">[Empedobacter] haloabium</name>
    <dbReference type="NCBI Taxonomy" id="592317"/>
    <lineage>
        <taxon>Bacteria</taxon>
        <taxon>Pseudomonadati</taxon>
        <taxon>Pseudomonadota</taxon>
        <taxon>Betaproteobacteria</taxon>
        <taxon>Burkholderiales</taxon>
        <taxon>Oxalobacteraceae</taxon>
        <taxon>Telluria group</taxon>
        <taxon>Telluria group incertae sedis</taxon>
    </lineage>
</organism>
<evidence type="ECO:0000313" key="1">
    <source>
        <dbReference type="EMBL" id="WUR11168.1"/>
    </source>
</evidence>
<dbReference type="CDD" id="cd20743">
    <property type="entry name" value="FIX_RhsA-like"/>
    <property type="match status" value="1"/>
</dbReference>
<sequence>MEENEEQRHDRPHVQACPTPPEVAVAPLNTIDQQDVGAAAAAFDKWLRKISHDYVTLERLSTVAGSLPVIGNIMAVIDAVMDVVGIVQKYIADKKVDFLEWVSLGINLIGVIPLPASSAARMSLPSTWRGKSSPWASRMSAPRWSRCWQ</sequence>
<dbReference type="Proteomes" id="UP000321323">
    <property type="component" value="Chromosome"/>
</dbReference>
<gene>
    <name evidence="1" type="ORF">E7V67_015745</name>
</gene>
<protein>
    <submittedName>
        <fullName evidence="1">Uncharacterized protein</fullName>
    </submittedName>
</protein>
<name>A0ABZ1UEH7_9BURK</name>
<accession>A0ABZ1UEH7</accession>
<keyword evidence="2" id="KW-1185">Reference proteome</keyword>